<dbReference type="HOGENOM" id="CLU_1968023_0_0_3"/>
<accession>K9WCD8</accession>
<dbReference type="RefSeq" id="WP_015181327.1">
    <property type="nucleotide sequence ID" value="NC_019738.1"/>
</dbReference>
<organism evidence="2 3">
    <name type="scientific">Allocoleopsis franciscana PCC 7113</name>
    <dbReference type="NCBI Taxonomy" id="1173027"/>
    <lineage>
        <taxon>Bacteria</taxon>
        <taxon>Bacillati</taxon>
        <taxon>Cyanobacteriota</taxon>
        <taxon>Cyanophyceae</taxon>
        <taxon>Coleofasciculales</taxon>
        <taxon>Coleofasciculaceae</taxon>
        <taxon>Allocoleopsis</taxon>
        <taxon>Allocoleopsis franciscana</taxon>
    </lineage>
</organism>
<evidence type="ECO:0000313" key="3">
    <source>
        <dbReference type="Proteomes" id="UP000010471"/>
    </source>
</evidence>
<keyword evidence="1" id="KW-0812">Transmembrane</keyword>
<dbReference type="Proteomes" id="UP000010471">
    <property type="component" value="Chromosome"/>
</dbReference>
<dbReference type="AlphaFoldDB" id="K9WCD8"/>
<feature type="transmembrane region" description="Helical" evidence="1">
    <location>
        <begin position="31"/>
        <end position="61"/>
    </location>
</feature>
<dbReference type="EMBL" id="CP003630">
    <property type="protein sequence ID" value="AFZ17167.1"/>
    <property type="molecule type" value="Genomic_DNA"/>
</dbReference>
<keyword evidence="1" id="KW-0472">Membrane</keyword>
<protein>
    <submittedName>
        <fullName evidence="2">Uncharacterized protein</fullName>
    </submittedName>
</protein>
<sequence>MLVLSLMTLAIAFVAIYISLKVTDEILQLTIALTALFCLFLTLVFLPWPVELLMVIALWVINKHSNTLTQTYVKTAENQEIICPFPLAFAIANRCVIHPTAVLENFGEREIQRMCARTCCYVFPDKR</sequence>
<dbReference type="KEGG" id="mic:Mic7113_1281"/>
<evidence type="ECO:0000313" key="2">
    <source>
        <dbReference type="EMBL" id="AFZ17167.1"/>
    </source>
</evidence>
<evidence type="ECO:0000256" key="1">
    <source>
        <dbReference type="SAM" id="Phobius"/>
    </source>
</evidence>
<keyword evidence="3" id="KW-1185">Reference proteome</keyword>
<name>K9WCD8_9CYAN</name>
<keyword evidence="1" id="KW-1133">Transmembrane helix</keyword>
<reference evidence="2 3" key="1">
    <citation type="submission" date="2012-06" db="EMBL/GenBank/DDBJ databases">
        <title>Finished chromosome of genome of Microcoleus sp. PCC 7113.</title>
        <authorList>
            <consortium name="US DOE Joint Genome Institute"/>
            <person name="Gugger M."/>
            <person name="Coursin T."/>
            <person name="Rippka R."/>
            <person name="Tandeau De Marsac N."/>
            <person name="Huntemann M."/>
            <person name="Wei C.-L."/>
            <person name="Han J."/>
            <person name="Detter J.C."/>
            <person name="Han C."/>
            <person name="Tapia R."/>
            <person name="Chen A."/>
            <person name="Kyrpides N."/>
            <person name="Mavromatis K."/>
            <person name="Markowitz V."/>
            <person name="Szeto E."/>
            <person name="Ivanova N."/>
            <person name="Pagani I."/>
            <person name="Pati A."/>
            <person name="Goodwin L."/>
            <person name="Nordberg H.P."/>
            <person name="Cantor M.N."/>
            <person name="Hua S.X."/>
            <person name="Woyke T."/>
            <person name="Kerfeld C.A."/>
        </authorList>
    </citation>
    <scope>NUCLEOTIDE SEQUENCE [LARGE SCALE GENOMIC DNA]</scope>
    <source>
        <strain evidence="2 3">PCC 7113</strain>
    </source>
</reference>
<gene>
    <name evidence="2" type="ORF">Mic7113_1281</name>
</gene>
<dbReference type="STRING" id="1173027.Mic7113_1281"/>
<proteinExistence type="predicted"/>